<protein>
    <submittedName>
        <fullName evidence="2">Uncharacterized protein</fullName>
    </submittedName>
</protein>
<organism evidence="2 3">
    <name type="scientific">Trifolium medium</name>
    <dbReference type="NCBI Taxonomy" id="97028"/>
    <lineage>
        <taxon>Eukaryota</taxon>
        <taxon>Viridiplantae</taxon>
        <taxon>Streptophyta</taxon>
        <taxon>Embryophyta</taxon>
        <taxon>Tracheophyta</taxon>
        <taxon>Spermatophyta</taxon>
        <taxon>Magnoliopsida</taxon>
        <taxon>eudicotyledons</taxon>
        <taxon>Gunneridae</taxon>
        <taxon>Pentapetalae</taxon>
        <taxon>rosids</taxon>
        <taxon>fabids</taxon>
        <taxon>Fabales</taxon>
        <taxon>Fabaceae</taxon>
        <taxon>Papilionoideae</taxon>
        <taxon>50 kb inversion clade</taxon>
        <taxon>NPAAA clade</taxon>
        <taxon>Hologalegina</taxon>
        <taxon>IRL clade</taxon>
        <taxon>Trifolieae</taxon>
        <taxon>Trifolium</taxon>
    </lineage>
</organism>
<dbReference type="Proteomes" id="UP000265520">
    <property type="component" value="Unassembled WGS sequence"/>
</dbReference>
<dbReference type="EMBL" id="LXQA010599369">
    <property type="protein sequence ID" value="MCI61403.1"/>
    <property type="molecule type" value="Genomic_DNA"/>
</dbReference>
<dbReference type="AlphaFoldDB" id="A0A392TJT4"/>
<sequence length="31" mass="3074">SRKVSTGPVAESVKENTTAPDAAQNVGASSD</sequence>
<proteinExistence type="predicted"/>
<evidence type="ECO:0000313" key="3">
    <source>
        <dbReference type="Proteomes" id="UP000265520"/>
    </source>
</evidence>
<evidence type="ECO:0000313" key="2">
    <source>
        <dbReference type="EMBL" id="MCI61403.1"/>
    </source>
</evidence>
<comment type="caution">
    <text evidence="2">The sequence shown here is derived from an EMBL/GenBank/DDBJ whole genome shotgun (WGS) entry which is preliminary data.</text>
</comment>
<evidence type="ECO:0000256" key="1">
    <source>
        <dbReference type="SAM" id="MobiDB-lite"/>
    </source>
</evidence>
<keyword evidence="3" id="KW-1185">Reference proteome</keyword>
<feature type="non-terminal residue" evidence="2">
    <location>
        <position position="1"/>
    </location>
</feature>
<reference evidence="2 3" key="1">
    <citation type="journal article" date="2018" name="Front. Plant Sci.">
        <title>Red Clover (Trifolium pratense) and Zigzag Clover (T. medium) - A Picture of Genomic Similarities and Differences.</title>
        <authorList>
            <person name="Dluhosova J."/>
            <person name="Istvanek J."/>
            <person name="Nedelnik J."/>
            <person name="Repkova J."/>
        </authorList>
    </citation>
    <scope>NUCLEOTIDE SEQUENCE [LARGE SCALE GENOMIC DNA]</scope>
    <source>
        <strain evidence="3">cv. 10/8</strain>
        <tissue evidence="2">Leaf</tissue>
    </source>
</reference>
<feature type="region of interest" description="Disordered" evidence="1">
    <location>
        <begin position="1"/>
        <end position="31"/>
    </location>
</feature>
<accession>A0A392TJT4</accession>
<name>A0A392TJT4_9FABA</name>